<dbReference type="GO" id="GO:0005737">
    <property type="term" value="C:cytoplasm"/>
    <property type="evidence" value="ECO:0007669"/>
    <property type="project" value="TreeGrafter"/>
</dbReference>
<feature type="region of interest" description="Disordered" evidence="1">
    <location>
        <begin position="224"/>
        <end position="251"/>
    </location>
</feature>
<dbReference type="PANTHER" id="PTHR18460:SF3">
    <property type="entry name" value="TELO2-INTERACTING PROTEIN 1 HOMOLOG"/>
    <property type="match status" value="1"/>
</dbReference>
<dbReference type="InterPro" id="IPR016024">
    <property type="entry name" value="ARM-type_fold"/>
</dbReference>
<dbReference type="SUPFAM" id="SSF48371">
    <property type="entry name" value="ARM repeat"/>
    <property type="match status" value="1"/>
</dbReference>
<feature type="domain" description="TTI1 N-terminal TPR" evidence="2">
    <location>
        <begin position="127"/>
        <end position="316"/>
    </location>
</feature>
<dbReference type="InterPro" id="IPR057567">
    <property type="entry name" value="TPR_TTI1_C"/>
</dbReference>
<evidence type="ECO:0000259" key="3">
    <source>
        <dbReference type="Pfam" id="PF24181"/>
    </source>
</evidence>
<feature type="domain" description="TTI1 C-terminal TPR" evidence="3">
    <location>
        <begin position="694"/>
        <end position="825"/>
    </location>
</feature>
<gene>
    <name evidence="4" type="ORF">RMAR0315_LOCUS7966</name>
</gene>
<evidence type="ECO:0000256" key="1">
    <source>
        <dbReference type="SAM" id="MobiDB-lite"/>
    </source>
</evidence>
<dbReference type="InterPro" id="IPR057566">
    <property type="entry name" value="TPR_TTI1_N"/>
</dbReference>
<evidence type="ECO:0000259" key="2">
    <source>
        <dbReference type="Pfam" id="PF24173"/>
    </source>
</evidence>
<dbReference type="AlphaFoldDB" id="A0A7S0BM86"/>
<reference evidence="4" key="1">
    <citation type="submission" date="2021-01" db="EMBL/GenBank/DDBJ databases">
        <authorList>
            <person name="Corre E."/>
            <person name="Pelletier E."/>
            <person name="Niang G."/>
            <person name="Scheremetjew M."/>
            <person name="Finn R."/>
            <person name="Kale V."/>
            <person name="Holt S."/>
            <person name="Cochrane G."/>
            <person name="Meng A."/>
            <person name="Brown T."/>
            <person name="Cohen L."/>
        </authorList>
    </citation>
    <scope>NUCLEOTIDE SEQUENCE</scope>
    <source>
        <strain evidence="4">UTEX LB 2760</strain>
    </source>
</reference>
<organism evidence="4">
    <name type="scientific">Rhodosorus marinus</name>
    <dbReference type="NCBI Taxonomy" id="101924"/>
    <lineage>
        <taxon>Eukaryota</taxon>
        <taxon>Rhodophyta</taxon>
        <taxon>Stylonematophyceae</taxon>
        <taxon>Stylonematales</taxon>
        <taxon>Stylonemataceae</taxon>
        <taxon>Rhodosorus</taxon>
    </lineage>
</organism>
<dbReference type="Pfam" id="PF24173">
    <property type="entry name" value="TPR_TTI1_N"/>
    <property type="match status" value="1"/>
</dbReference>
<dbReference type="PANTHER" id="PTHR18460">
    <property type="entry name" value="TEL2 INTERACTING PROTEIN 1 TTI1 FAMILY MEMBER"/>
    <property type="match status" value="1"/>
</dbReference>
<name>A0A7S0BM86_9RHOD</name>
<protein>
    <submittedName>
        <fullName evidence="4">Uncharacterized protein</fullName>
    </submittedName>
</protein>
<proteinExistence type="predicted"/>
<sequence length="924" mass="101610">MLGERVVTGVFVVQEKWAQATASQRVKLLASLLELLKSYRRSVTDMWMGTPDASPCRVTMALVSRLLGSDMKAVASSDDLTIALLRLTCESCGFSWAQHAKDQYGYLRMKAEAADALGSGEIEMDGTMAHLLVFCTDVLSTEKSVEIHCLALRAIHGLVNAGRPELIARFLPGALSKLIHQLSGVRKSNREVAVCSIRATFALIHRALDMPASGEATATVTFSQLIQPSPNKSSNDSTDTPADIGNKEATTTAVDPFRVKRTGEWRASTWDRISGLLTTVILSPDGPAFHRAKSVRNALALGLGKLLHRHHNDLQDEFVSIAFMICANTAADTSDSGIGYILRDLDLERRARYIVRVQSQTTKDNTNELLLSFKALDGLLKVIPPENLPPLVASLQVEEDIVSMLANHTFRPPPSLDGELPISYHVREVCRLVGRHGCENLLITPLLGIVENSGADVEVAGACYALNHLLLGVLLKDPRRTEFETSLNVRKLIRQVTSCFAVSVLRRADDSDHGILKRLLALDGICEIAKSAGRLTTREDILLQVLLPVLEELTQPAAVEVSAKAKLTLEGVSSIVGYKSTAELYKRHLNFIVDTSAQLLSSSKSTDVLREVVEIVGDDGLFILSDQIIRESDVLPTMSDEMAVVSLERISSILAVARTVSVPAFGPLVPRLRKEVNDCVLEKLDIYSIRSAPKEQEVEEVNAEVQPEAAEEGYEEKETPILHKVAEGTLMGVVDVLPRSSMAVRARALRVALLALEILRESTNLLLPRVAALLTLLPSQLKETRELDVVEAVCDVLAFFFKACGGFVTSRFTSDIWPVLRKLLLPRQYGYGEIQSAGVATTLLESIASNYPEALRPILEEVYSYILRVQKYRPSSRVRNDQCKEIMRGLAVADPDLAWTLMTATARTRTHWRPHSSLLAYGFY</sequence>
<dbReference type="InterPro" id="IPR052587">
    <property type="entry name" value="TELO2-interacting_protein_1"/>
</dbReference>
<accession>A0A7S0BM86</accession>
<feature type="compositionally biased region" description="Polar residues" evidence="1">
    <location>
        <begin position="224"/>
        <end position="240"/>
    </location>
</feature>
<evidence type="ECO:0000313" key="4">
    <source>
        <dbReference type="EMBL" id="CAD8397976.1"/>
    </source>
</evidence>
<dbReference type="Pfam" id="PF24181">
    <property type="entry name" value="TPR_TTI1_C"/>
    <property type="match status" value="1"/>
</dbReference>
<dbReference type="EMBL" id="HBEK01014707">
    <property type="protein sequence ID" value="CAD8397976.1"/>
    <property type="molecule type" value="Transcribed_RNA"/>
</dbReference>